<evidence type="ECO:0000256" key="1">
    <source>
        <dbReference type="SAM" id="Phobius"/>
    </source>
</evidence>
<proteinExistence type="predicted"/>
<organism evidence="2 3">
    <name type="scientific">candidate division CPR3 bacterium GW2011_GWF2_35_18</name>
    <dbReference type="NCBI Taxonomy" id="1618350"/>
    <lineage>
        <taxon>Bacteria</taxon>
        <taxon>Bacteria division CPR3</taxon>
    </lineage>
</organism>
<dbReference type="SUPFAM" id="SSF51445">
    <property type="entry name" value="(Trans)glycosidases"/>
    <property type="match status" value="1"/>
</dbReference>
<reference evidence="2 3" key="1">
    <citation type="journal article" date="2015" name="Nature">
        <title>rRNA introns, odd ribosomes, and small enigmatic genomes across a large radiation of phyla.</title>
        <authorList>
            <person name="Brown C.T."/>
            <person name="Hug L.A."/>
            <person name="Thomas B.C."/>
            <person name="Sharon I."/>
            <person name="Castelle C.J."/>
            <person name="Singh A."/>
            <person name="Wilkins M.J."/>
            <person name="Williams K.H."/>
            <person name="Banfield J.F."/>
        </authorList>
    </citation>
    <scope>NUCLEOTIDE SEQUENCE [LARGE SCALE GENOMIC DNA]</scope>
</reference>
<dbReference type="GO" id="GO:0004553">
    <property type="term" value="F:hydrolase activity, hydrolyzing O-glycosyl compounds"/>
    <property type="evidence" value="ECO:0007669"/>
    <property type="project" value="TreeGrafter"/>
</dbReference>
<dbReference type="EMBL" id="LBQB01000003">
    <property type="protein sequence ID" value="KKP69753.1"/>
    <property type="molecule type" value="Genomic_DNA"/>
</dbReference>
<keyword evidence="1" id="KW-0472">Membrane</keyword>
<dbReference type="PANTHER" id="PTHR12631:SF10">
    <property type="entry name" value="BETA-XYLOSIDASE-LIKE PROTEIN-RELATED"/>
    <property type="match status" value="1"/>
</dbReference>
<gene>
    <name evidence="2" type="ORF">UR67_C0003G0031</name>
</gene>
<dbReference type="InterPro" id="IPR017853">
    <property type="entry name" value="GH"/>
</dbReference>
<dbReference type="AlphaFoldDB" id="A0A0G0BJZ6"/>
<protein>
    <recommendedName>
        <fullName evidence="4">Asl1-like glycosyl hydrolase catalytic domain-containing protein</fullName>
    </recommendedName>
</protein>
<dbReference type="Proteomes" id="UP000034581">
    <property type="component" value="Unassembled WGS sequence"/>
</dbReference>
<keyword evidence="1" id="KW-1133">Transmembrane helix</keyword>
<keyword evidence="1" id="KW-0812">Transmembrane</keyword>
<evidence type="ECO:0000313" key="3">
    <source>
        <dbReference type="Proteomes" id="UP000034581"/>
    </source>
</evidence>
<comment type="caution">
    <text evidence="2">The sequence shown here is derived from an EMBL/GenBank/DDBJ whole genome shotgun (WGS) entry which is preliminary data.</text>
</comment>
<dbReference type="InterPro" id="IPR051923">
    <property type="entry name" value="Glycosyl_Hydrolase_39"/>
</dbReference>
<dbReference type="Gene3D" id="3.20.20.80">
    <property type="entry name" value="Glycosidases"/>
    <property type="match status" value="1"/>
</dbReference>
<name>A0A0G0BJZ6_UNCC3</name>
<dbReference type="PANTHER" id="PTHR12631">
    <property type="entry name" value="ALPHA-L-IDURONIDASE"/>
    <property type="match status" value="1"/>
</dbReference>
<accession>A0A0G0BJZ6</accession>
<sequence length="408" mass="46401">MEVQDPIPTTEETKLPQKVHSKIPLILIIVGVVVSMIGIYLIAVNSNKDNDDNANFQNNESQTVSNIVAIPEKVLNNKFGFLSGGEEENPFVSNTGGAWVRPHPGPFLWDDMQTGKNEEISFVKTDKIVKAQQNQAYGTLVTIWPFAEWDQLNNLDADRCQVNSEDEFLPQNDQKGHSDYLPLHRCNPHNWESYETWIAAVVERYDGDGNDDMPGLTIPIKYWEIMNEPDLSYQNADPFLVFYKEGPEEYATLLINTARVIRETDSEAQILIAGAAGGDERFLNFYRLVFTNTAALQSFDIGNVHCISNDRETHDFNVGEYKKMLLSFSLDNPIWVTEAEAFYGQNAEENYEFTKRSTEGAIAAQAEKIFYTRYDFDDFRKDMSVANEVQAESIEDSTNKYRTIIGDF</sequence>
<dbReference type="STRING" id="1618350.UR67_C0003G0031"/>
<feature type="transmembrane region" description="Helical" evidence="1">
    <location>
        <begin position="23"/>
        <end position="43"/>
    </location>
</feature>
<evidence type="ECO:0008006" key="4">
    <source>
        <dbReference type="Google" id="ProtNLM"/>
    </source>
</evidence>
<evidence type="ECO:0000313" key="2">
    <source>
        <dbReference type="EMBL" id="KKP69753.1"/>
    </source>
</evidence>